<reference evidence="12 13" key="1">
    <citation type="submission" date="2020-10" db="EMBL/GenBank/DDBJ databases">
        <title>Connecting structure to function with the recovery of over 1000 high-quality activated sludge metagenome-assembled genomes encoding full-length rRNA genes using long-read sequencing.</title>
        <authorList>
            <person name="Singleton C.M."/>
            <person name="Petriglieri F."/>
            <person name="Kristensen J.M."/>
            <person name="Kirkegaard R.H."/>
            <person name="Michaelsen T.Y."/>
            <person name="Andersen M.H."/>
            <person name="Karst S.M."/>
            <person name="Dueholm M.S."/>
            <person name="Nielsen P.H."/>
            <person name="Albertsen M."/>
        </authorList>
    </citation>
    <scope>NUCLEOTIDE SEQUENCE [LARGE SCALE GENOMIC DNA]</scope>
    <source>
        <strain evidence="12">AalE_18-Q3-R2-46_BAT3C.188</strain>
    </source>
</reference>
<evidence type="ECO:0000313" key="13">
    <source>
        <dbReference type="Proteomes" id="UP000718281"/>
    </source>
</evidence>
<dbReference type="AlphaFoldDB" id="A0A934X477"/>
<keyword evidence="4" id="KW-1003">Cell membrane</keyword>
<evidence type="ECO:0000256" key="9">
    <source>
        <dbReference type="ARBA" id="ARBA00023136"/>
    </source>
</evidence>
<protein>
    <submittedName>
        <fullName evidence="12">Preprotein translocase subunit YajC</fullName>
    </submittedName>
</protein>
<keyword evidence="5 11" id="KW-0812">Transmembrane</keyword>
<dbReference type="Proteomes" id="UP000718281">
    <property type="component" value="Unassembled WGS sequence"/>
</dbReference>
<keyword evidence="3" id="KW-0813">Transport</keyword>
<evidence type="ECO:0000256" key="7">
    <source>
        <dbReference type="ARBA" id="ARBA00022989"/>
    </source>
</evidence>
<dbReference type="NCBIfam" id="TIGR00739">
    <property type="entry name" value="yajC"/>
    <property type="match status" value="1"/>
</dbReference>
<sequence>MTSNDLSSLLFFAIPVGFIAYIFLGQRKRVRAMQAMQASIVVGEEVRTTSGLFGRVTALTDSEIHLEVSPGVVVRFDRRAVDARTSGAAPSSSNGPADAPAQGE</sequence>
<keyword evidence="7 11" id="KW-1133">Transmembrane helix</keyword>
<dbReference type="InterPro" id="IPR003849">
    <property type="entry name" value="Preprotein_translocase_YajC"/>
</dbReference>
<dbReference type="PANTHER" id="PTHR33909:SF1">
    <property type="entry name" value="SEC TRANSLOCON ACCESSORY COMPLEX SUBUNIT YAJC"/>
    <property type="match status" value="1"/>
</dbReference>
<dbReference type="EMBL" id="JADIXZ010000003">
    <property type="protein sequence ID" value="MBK6300073.1"/>
    <property type="molecule type" value="Genomic_DNA"/>
</dbReference>
<dbReference type="GO" id="GO:0005886">
    <property type="term" value="C:plasma membrane"/>
    <property type="evidence" value="ECO:0007669"/>
    <property type="project" value="UniProtKB-SubCell"/>
</dbReference>
<accession>A0A934X477</accession>
<gene>
    <name evidence="12" type="primary">yajC</name>
    <name evidence="12" type="ORF">IPF40_03125</name>
</gene>
<comment type="subcellular location">
    <subcellularLocation>
        <location evidence="1">Cell membrane</location>
        <topology evidence="1">Single-pass membrane protein</topology>
    </subcellularLocation>
</comment>
<feature type="region of interest" description="Disordered" evidence="10">
    <location>
        <begin position="84"/>
        <end position="104"/>
    </location>
</feature>
<dbReference type="PANTHER" id="PTHR33909">
    <property type="entry name" value="SEC TRANSLOCON ACCESSORY COMPLEX SUBUNIT YAJC"/>
    <property type="match status" value="1"/>
</dbReference>
<evidence type="ECO:0000256" key="8">
    <source>
        <dbReference type="ARBA" id="ARBA00023010"/>
    </source>
</evidence>
<dbReference type="GO" id="GO:0015031">
    <property type="term" value="P:protein transport"/>
    <property type="evidence" value="ECO:0007669"/>
    <property type="project" value="UniProtKB-KW"/>
</dbReference>
<keyword evidence="6" id="KW-0653">Protein transport</keyword>
<keyword evidence="8" id="KW-0811">Translocation</keyword>
<comment type="caution">
    <text evidence="12">The sequence shown here is derived from an EMBL/GenBank/DDBJ whole genome shotgun (WGS) entry which is preliminary data.</text>
</comment>
<keyword evidence="9 11" id="KW-0472">Membrane</keyword>
<feature type="transmembrane region" description="Helical" evidence="11">
    <location>
        <begin position="6"/>
        <end position="24"/>
    </location>
</feature>
<proteinExistence type="inferred from homology"/>
<organism evidence="12 13">
    <name type="scientific">Candidatus Phosphoribacter hodrii</name>
    <dbReference type="NCBI Taxonomy" id="2953743"/>
    <lineage>
        <taxon>Bacteria</taxon>
        <taxon>Bacillati</taxon>
        <taxon>Actinomycetota</taxon>
        <taxon>Actinomycetes</taxon>
        <taxon>Micrococcales</taxon>
        <taxon>Dermatophilaceae</taxon>
        <taxon>Candidatus Phosphoribacter</taxon>
    </lineage>
</organism>
<evidence type="ECO:0000256" key="2">
    <source>
        <dbReference type="ARBA" id="ARBA00006742"/>
    </source>
</evidence>
<evidence type="ECO:0000256" key="1">
    <source>
        <dbReference type="ARBA" id="ARBA00004162"/>
    </source>
</evidence>
<dbReference type="Pfam" id="PF02699">
    <property type="entry name" value="YajC"/>
    <property type="match status" value="1"/>
</dbReference>
<dbReference type="SMART" id="SM01323">
    <property type="entry name" value="YajC"/>
    <property type="match status" value="1"/>
</dbReference>
<evidence type="ECO:0000256" key="4">
    <source>
        <dbReference type="ARBA" id="ARBA00022475"/>
    </source>
</evidence>
<evidence type="ECO:0000256" key="5">
    <source>
        <dbReference type="ARBA" id="ARBA00022692"/>
    </source>
</evidence>
<name>A0A934X477_9MICO</name>
<evidence type="ECO:0000313" key="12">
    <source>
        <dbReference type="EMBL" id="MBK6300073.1"/>
    </source>
</evidence>
<evidence type="ECO:0000256" key="6">
    <source>
        <dbReference type="ARBA" id="ARBA00022927"/>
    </source>
</evidence>
<evidence type="ECO:0000256" key="3">
    <source>
        <dbReference type="ARBA" id="ARBA00022448"/>
    </source>
</evidence>
<evidence type="ECO:0000256" key="10">
    <source>
        <dbReference type="SAM" id="MobiDB-lite"/>
    </source>
</evidence>
<evidence type="ECO:0000256" key="11">
    <source>
        <dbReference type="SAM" id="Phobius"/>
    </source>
</evidence>
<comment type="similarity">
    <text evidence="2">Belongs to the YajC family.</text>
</comment>